<keyword evidence="2" id="KW-1185">Reference proteome</keyword>
<organism evidence="1 2">
    <name type="scientific">Hibiscus sabdariffa</name>
    <name type="common">roselle</name>
    <dbReference type="NCBI Taxonomy" id="183260"/>
    <lineage>
        <taxon>Eukaryota</taxon>
        <taxon>Viridiplantae</taxon>
        <taxon>Streptophyta</taxon>
        <taxon>Embryophyta</taxon>
        <taxon>Tracheophyta</taxon>
        <taxon>Spermatophyta</taxon>
        <taxon>Magnoliopsida</taxon>
        <taxon>eudicotyledons</taxon>
        <taxon>Gunneridae</taxon>
        <taxon>Pentapetalae</taxon>
        <taxon>rosids</taxon>
        <taxon>malvids</taxon>
        <taxon>Malvales</taxon>
        <taxon>Malvaceae</taxon>
        <taxon>Malvoideae</taxon>
        <taxon>Hibiscus</taxon>
    </lineage>
</organism>
<dbReference type="EMBL" id="JBBPBN010000069">
    <property type="protein sequence ID" value="KAK8985584.1"/>
    <property type="molecule type" value="Genomic_DNA"/>
</dbReference>
<gene>
    <name evidence="1" type="ORF">V6N11_068834</name>
</gene>
<accession>A0ABR2PAX0</accession>
<name>A0ABR2PAX0_9ROSI</name>
<evidence type="ECO:0000313" key="2">
    <source>
        <dbReference type="Proteomes" id="UP001396334"/>
    </source>
</evidence>
<proteinExistence type="predicted"/>
<reference evidence="1 2" key="1">
    <citation type="journal article" date="2024" name="G3 (Bethesda)">
        <title>Genome assembly of Hibiscus sabdariffa L. provides insights into metabolisms of medicinal natural products.</title>
        <authorList>
            <person name="Kim T."/>
        </authorList>
    </citation>
    <scope>NUCLEOTIDE SEQUENCE [LARGE SCALE GENOMIC DNA]</scope>
    <source>
        <strain evidence="1">TK-2024</strain>
        <tissue evidence="1">Old leaves</tissue>
    </source>
</reference>
<comment type="caution">
    <text evidence="1">The sequence shown here is derived from an EMBL/GenBank/DDBJ whole genome shotgun (WGS) entry which is preliminary data.</text>
</comment>
<sequence>MSSLLASVTHFHSCPWSHDHVSKFCHPRIWPPSKSIVLSFAVIRALFCHLLSFLNWQAVFDVSGFDGLGSRTESMK</sequence>
<dbReference type="Proteomes" id="UP001396334">
    <property type="component" value="Unassembled WGS sequence"/>
</dbReference>
<protein>
    <submittedName>
        <fullName evidence="1">Uncharacterized protein</fullName>
    </submittedName>
</protein>
<evidence type="ECO:0000313" key="1">
    <source>
        <dbReference type="EMBL" id="KAK8985584.1"/>
    </source>
</evidence>